<name>A0A235B250_9BACL</name>
<gene>
    <name evidence="2" type="ORF">CHM34_16645</name>
</gene>
<proteinExistence type="predicted"/>
<protein>
    <recommendedName>
        <fullName evidence="1">Methyltransferase type 11 domain-containing protein</fullName>
    </recommendedName>
</protein>
<dbReference type="InterPro" id="IPR050508">
    <property type="entry name" value="Methyltransf_Superfamily"/>
</dbReference>
<accession>A0A235B250</accession>
<comment type="caution">
    <text evidence="2">The sequence shown here is derived from an EMBL/GenBank/DDBJ whole genome shotgun (WGS) entry which is preliminary data.</text>
</comment>
<evidence type="ECO:0000313" key="3">
    <source>
        <dbReference type="Proteomes" id="UP000215459"/>
    </source>
</evidence>
<dbReference type="AlphaFoldDB" id="A0A235B250"/>
<dbReference type="OrthoDB" id="43862at2"/>
<dbReference type="EMBL" id="NOWF01000013">
    <property type="protein sequence ID" value="OYD06396.1"/>
    <property type="molecule type" value="Genomic_DNA"/>
</dbReference>
<dbReference type="Pfam" id="PF08241">
    <property type="entry name" value="Methyltransf_11"/>
    <property type="match status" value="1"/>
</dbReference>
<dbReference type="Gene3D" id="3.40.50.150">
    <property type="entry name" value="Vaccinia Virus protein VP39"/>
    <property type="match status" value="1"/>
</dbReference>
<keyword evidence="3" id="KW-1185">Reference proteome</keyword>
<evidence type="ECO:0000313" key="2">
    <source>
        <dbReference type="EMBL" id="OYD06396.1"/>
    </source>
</evidence>
<reference evidence="2 3" key="1">
    <citation type="submission" date="2017-07" db="EMBL/GenBank/DDBJ databases">
        <title>The genome sequence of Paludifilum halophilum highlights mechanisms for microbial adaptation to high salt environemnts.</title>
        <authorList>
            <person name="Belbahri L."/>
        </authorList>
    </citation>
    <scope>NUCLEOTIDE SEQUENCE [LARGE SCALE GENOMIC DNA]</scope>
    <source>
        <strain evidence="2 3">DSM 102817</strain>
    </source>
</reference>
<sequence>MASNFLNSEVHRMSPTIRLLHEFTGEYTVDSVCDVACGAGHLAISFHERAQRLVGVDPSPNMLSAFINQAREKGVEAERIESSAERIPLPDDSFDLVVSRLAPHHFEDIGRAVKEMGRLARPGGRVAVIDLEGYENPDIDEFNHTLEVLHDPTHVRSYRASQWKQFFVDAGLDILKVQSGLYERPSGVSVRRWCEIASSGEEAERKIQEELRKAPKHFLDAMGIDERDGTFYMPIRTVLIMGQKLGN</sequence>
<dbReference type="PANTHER" id="PTHR42912">
    <property type="entry name" value="METHYLTRANSFERASE"/>
    <property type="match status" value="1"/>
</dbReference>
<feature type="domain" description="Methyltransferase type 11" evidence="1">
    <location>
        <begin position="34"/>
        <end position="127"/>
    </location>
</feature>
<dbReference type="InterPro" id="IPR013216">
    <property type="entry name" value="Methyltransf_11"/>
</dbReference>
<dbReference type="GO" id="GO:0008757">
    <property type="term" value="F:S-adenosylmethionine-dependent methyltransferase activity"/>
    <property type="evidence" value="ECO:0007669"/>
    <property type="project" value="InterPro"/>
</dbReference>
<organism evidence="2 3">
    <name type="scientific">Paludifilum halophilum</name>
    <dbReference type="NCBI Taxonomy" id="1642702"/>
    <lineage>
        <taxon>Bacteria</taxon>
        <taxon>Bacillati</taxon>
        <taxon>Bacillota</taxon>
        <taxon>Bacilli</taxon>
        <taxon>Bacillales</taxon>
        <taxon>Thermoactinomycetaceae</taxon>
        <taxon>Paludifilum</taxon>
    </lineage>
</organism>
<dbReference type="Proteomes" id="UP000215459">
    <property type="component" value="Unassembled WGS sequence"/>
</dbReference>
<dbReference type="PANTHER" id="PTHR42912:SF93">
    <property type="entry name" value="N6-ADENOSINE-METHYLTRANSFERASE TMT1A"/>
    <property type="match status" value="1"/>
</dbReference>
<dbReference type="SUPFAM" id="SSF53335">
    <property type="entry name" value="S-adenosyl-L-methionine-dependent methyltransferases"/>
    <property type="match status" value="1"/>
</dbReference>
<dbReference type="CDD" id="cd02440">
    <property type="entry name" value="AdoMet_MTases"/>
    <property type="match status" value="1"/>
</dbReference>
<evidence type="ECO:0000259" key="1">
    <source>
        <dbReference type="Pfam" id="PF08241"/>
    </source>
</evidence>
<dbReference type="InterPro" id="IPR029063">
    <property type="entry name" value="SAM-dependent_MTases_sf"/>
</dbReference>